<gene>
    <name evidence="1" type="ORF">AB1300_12730</name>
</gene>
<keyword evidence="2" id="KW-1185">Reference proteome</keyword>
<protein>
    <submittedName>
        <fullName evidence="1">Uncharacterized protein</fullName>
    </submittedName>
</protein>
<evidence type="ECO:0000313" key="2">
    <source>
        <dbReference type="Proteomes" id="UP001558534"/>
    </source>
</evidence>
<accession>A0ABV3VYK3</accession>
<dbReference type="Proteomes" id="UP001558534">
    <property type="component" value="Unassembled WGS sequence"/>
</dbReference>
<name>A0ABV3VYK3_9BACI</name>
<comment type="caution">
    <text evidence="1">The sequence shown here is derived from an EMBL/GenBank/DDBJ whole genome shotgun (WGS) entry which is preliminary data.</text>
</comment>
<dbReference type="RefSeq" id="WP_368636845.1">
    <property type="nucleotide sequence ID" value="NZ_JBFRHK010000007.1"/>
</dbReference>
<evidence type="ECO:0000313" key="1">
    <source>
        <dbReference type="EMBL" id="MEX3745999.1"/>
    </source>
</evidence>
<reference evidence="1 2" key="1">
    <citation type="submission" date="2024-07" db="EMBL/GenBank/DDBJ databases">
        <title>Characterization of a bacterium isolated from hydrolysated instant sea cucumber by whole-genome sequencing and metabolomics.</title>
        <authorList>
            <person name="Luo X."/>
            <person name="Zhang Z."/>
            <person name="Zheng Z."/>
            <person name="Zhang W."/>
            <person name="Ming T."/>
            <person name="Jiao L."/>
            <person name="Su X."/>
            <person name="Kong F."/>
            <person name="Xu J."/>
        </authorList>
    </citation>
    <scope>NUCLEOTIDE SEQUENCE [LARGE SCALE GENOMIC DNA]</scope>
    <source>
        <strain evidence="1 2">XL-2024</strain>
    </source>
</reference>
<sequence>MPTEYERSLAGLVQRIQRPGDRWTAYQHDGLGNIIRADYYDNTWETFGYDKNGSLIETENEHMAVKLERDPSGQVIKEWQNDYWIASSYDELGNRSQITSSLGAKIDVARNEMGDVSQISGARTLDSINTVQ</sequence>
<dbReference type="Gene3D" id="2.180.10.10">
    <property type="entry name" value="RHS repeat-associated core"/>
    <property type="match status" value="1"/>
</dbReference>
<organism evidence="1 2">
    <name type="scientific">Lysinibacillus xylanilyticus</name>
    <dbReference type="NCBI Taxonomy" id="582475"/>
    <lineage>
        <taxon>Bacteria</taxon>
        <taxon>Bacillati</taxon>
        <taxon>Bacillota</taxon>
        <taxon>Bacilli</taxon>
        <taxon>Bacillales</taxon>
        <taxon>Bacillaceae</taxon>
        <taxon>Lysinibacillus</taxon>
    </lineage>
</organism>
<dbReference type="EMBL" id="JBFRHK010000007">
    <property type="protein sequence ID" value="MEX3745999.1"/>
    <property type="molecule type" value="Genomic_DNA"/>
</dbReference>
<proteinExistence type="predicted"/>